<dbReference type="EMBL" id="CH476616">
    <property type="protein sequence ID" value="EEP79074.1"/>
    <property type="molecule type" value="Genomic_DNA"/>
</dbReference>
<dbReference type="Proteomes" id="UP000002058">
    <property type="component" value="Unassembled WGS sequence"/>
</dbReference>
<evidence type="ECO:0000256" key="1">
    <source>
        <dbReference type="SAM" id="MobiDB-lite"/>
    </source>
</evidence>
<organism evidence="3 4">
    <name type="scientific">Uncinocarpus reesii (strain UAMH 1704)</name>
    <dbReference type="NCBI Taxonomy" id="336963"/>
    <lineage>
        <taxon>Eukaryota</taxon>
        <taxon>Fungi</taxon>
        <taxon>Dikarya</taxon>
        <taxon>Ascomycota</taxon>
        <taxon>Pezizomycotina</taxon>
        <taxon>Eurotiomycetes</taxon>
        <taxon>Eurotiomycetidae</taxon>
        <taxon>Onygenales</taxon>
        <taxon>Onygenaceae</taxon>
        <taxon>Uncinocarpus</taxon>
    </lineage>
</organism>
<evidence type="ECO:0000313" key="3">
    <source>
        <dbReference type="EMBL" id="EEP79074.1"/>
    </source>
</evidence>
<sequence>MQFLLAFMLLAVFAGLPLTFSITSEKPGLRKITQRDEDTISGAGNQQYSHNLRTLPLPKHMTKTMTSNKNGNSDIIANIVIDNRTPRIWARKGRSLPNIKPDDHTQHAPTAGARTETITRTLYNNPTPTPKAKVVARQGENTGETKKGVDSTNTGEGKKRVKNSGRNWLD</sequence>
<dbReference type="RefSeq" id="XP_002544403.1">
    <property type="nucleotide sequence ID" value="XM_002544357.1"/>
</dbReference>
<evidence type="ECO:0000313" key="4">
    <source>
        <dbReference type="Proteomes" id="UP000002058"/>
    </source>
</evidence>
<dbReference type="AlphaFoldDB" id="C4JM62"/>
<feature type="region of interest" description="Disordered" evidence="1">
    <location>
        <begin position="94"/>
        <end position="170"/>
    </location>
</feature>
<evidence type="ECO:0000256" key="2">
    <source>
        <dbReference type="SAM" id="SignalP"/>
    </source>
</evidence>
<proteinExistence type="predicted"/>
<dbReference type="VEuPathDB" id="FungiDB:UREG_03920"/>
<dbReference type="HOGENOM" id="CLU_1571776_0_0_1"/>
<keyword evidence="2" id="KW-0732">Signal</keyword>
<dbReference type="InParanoid" id="C4JM62"/>
<name>C4JM62_UNCRE</name>
<feature type="chain" id="PRO_5002937809" evidence="2">
    <location>
        <begin position="22"/>
        <end position="170"/>
    </location>
</feature>
<feature type="signal peptide" evidence="2">
    <location>
        <begin position="1"/>
        <end position="21"/>
    </location>
</feature>
<keyword evidence="4" id="KW-1185">Reference proteome</keyword>
<feature type="compositionally biased region" description="Polar residues" evidence="1">
    <location>
        <begin position="116"/>
        <end position="126"/>
    </location>
</feature>
<gene>
    <name evidence="3" type="ORF">UREG_03920</name>
</gene>
<reference evidence="4" key="1">
    <citation type="journal article" date="2009" name="Genome Res.">
        <title>Comparative genomic analyses of the human fungal pathogens Coccidioides and their relatives.</title>
        <authorList>
            <person name="Sharpton T.J."/>
            <person name="Stajich J.E."/>
            <person name="Rounsley S.D."/>
            <person name="Gardner M.J."/>
            <person name="Wortman J.R."/>
            <person name="Jordar V.S."/>
            <person name="Maiti R."/>
            <person name="Kodira C.D."/>
            <person name="Neafsey D.E."/>
            <person name="Zeng Q."/>
            <person name="Hung C.-Y."/>
            <person name="McMahan C."/>
            <person name="Muszewska A."/>
            <person name="Grynberg M."/>
            <person name="Mandel M.A."/>
            <person name="Kellner E.M."/>
            <person name="Barker B.M."/>
            <person name="Galgiani J.N."/>
            <person name="Orbach M.J."/>
            <person name="Kirkland T.N."/>
            <person name="Cole G.T."/>
            <person name="Henn M.R."/>
            <person name="Birren B.W."/>
            <person name="Taylor J.W."/>
        </authorList>
    </citation>
    <scope>NUCLEOTIDE SEQUENCE [LARGE SCALE GENOMIC DNA]</scope>
    <source>
        <strain evidence="4">UAMH 1704</strain>
    </source>
</reference>
<accession>C4JM62</accession>
<dbReference type="GeneID" id="8444701"/>
<protein>
    <submittedName>
        <fullName evidence="3">Uncharacterized protein</fullName>
    </submittedName>
</protein>
<dbReference type="KEGG" id="ure:UREG_03920"/>